<dbReference type="PANTHER" id="PTHR37023">
    <property type="entry name" value="TRANSPOSASE"/>
    <property type="match status" value="1"/>
</dbReference>
<organism evidence="3 4">
    <name type="scientific">Geotalea uraniireducens (strain Rf4)</name>
    <name type="common">Geobacter uraniireducens</name>
    <dbReference type="NCBI Taxonomy" id="351605"/>
    <lineage>
        <taxon>Bacteria</taxon>
        <taxon>Pseudomonadati</taxon>
        <taxon>Thermodesulfobacteriota</taxon>
        <taxon>Desulfuromonadia</taxon>
        <taxon>Geobacterales</taxon>
        <taxon>Geobacteraceae</taxon>
        <taxon>Geotalea</taxon>
    </lineage>
</organism>
<feature type="domain" description="Transposase zinc-binding" evidence="2">
    <location>
        <begin position="30"/>
        <end position="89"/>
    </location>
</feature>
<dbReference type="NCBIfam" id="NF033538">
    <property type="entry name" value="transpos_IS91"/>
    <property type="match status" value="1"/>
</dbReference>
<dbReference type="HOGENOM" id="CLU_038153_1_0_7"/>
<dbReference type="EMBL" id="CP000698">
    <property type="protein sequence ID" value="ABQ25056.1"/>
    <property type="molecule type" value="Genomic_DNA"/>
</dbReference>
<protein>
    <submittedName>
        <fullName evidence="3">Putative transposase</fullName>
    </submittedName>
</protein>
<evidence type="ECO:0000313" key="3">
    <source>
        <dbReference type="EMBL" id="ABQ25056.1"/>
    </source>
</evidence>
<dbReference type="Pfam" id="PF14319">
    <property type="entry name" value="Zn_Tnp_IS91"/>
    <property type="match status" value="1"/>
</dbReference>
<dbReference type="GO" id="GO:0004803">
    <property type="term" value="F:transposase activity"/>
    <property type="evidence" value="ECO:0007669"/>
    <property type="project" value="InterPro"/>
</dbReference>
<sequence>MTWTVITPQAEIPVKMGDMVFIIRIMSLISESMGGHVDECEDCGHQQYLYHSCKNRSCPKCHGNETKLWLTKREGELLPVRYFHLVFTLPSELRDPVRKHQKVLYAILMQAAVETLAAIGLDPKFVGGKLGILAVLHTWTRALEHHPHVHMLVPAGGLDKDGQWRESRKKYLVPVKALSKGFRYRFMKMARKALPEVIFPGQVWDKEWVVFCKPTFNRAKKVFHYLGRYVHRIAITNNRILALDNGQVVFRYQNSDTREWKNMRLPVKEFLRRYLQHVLPQGFHKVRYYGLLSPGNRVTLKRLQLLLAERRKTKEEKNEETSPPPAERRCPCCEEGTMVIISWLPRKARSPPQGRARTITTKQ</sequence>
<reference evidence="3 4" key="1">
    <citation type="submission" date="2007-05" db="EMBL/GenBank/DDBJ databases">
        <title>Complete sequence of Geobacter uraniireducens Rf4.</title>
        <authorList>
            <consortium name="US DOE Joint Genome Institute"/>
            <person name="Copeland A."/>
            <person name="Lucas S."/>
            <person name="Lapidus A."/>
            <person name="Barry K."/>
            <person name="Detter J.C."/>
            <person name="Glavina del Rio T."/>
            <person name="Hammon N."/>
            <person name="Israni S."/>
            <person name="Dalin E."/>
            <person name="Tice H."/>
            <person name="Pitluck S."/>
            <person name="Chertkov O."/>
            <person name="Brettin T."/>
            <person name="Bruce D."/>
            <person name="Han C."/>
            <person name="Schmutz J."/>
            <person name="Larimer F."/>
            <person name="Land M."/>
            <person name="Hauser L."/>
            <person name="Kyrpides N."/>
            <person name="Mikhailova N."/>
            <person name="Shelobolina E."/>
            <person name="Aklujkar M."/>
            <person name="Lovley D."/>
            <person name="Richardson P."/>
        </authorList>
    </citation>
    <scope>NUCLEOTIDE SEQUENCE [LARGE SCALE GENOMIC DNA]</scope>
    <source>
        <strain evidence="3 4">Rf4</strain>
    </source>
</reference>
<dbReference type="GO" id="GO:0006313">
    <property type="term" value="P:DNA transposition"/>
    <property type="evidence" value="ECO:0007669"/>
    <property type="project" value="InterPro"/>
</dbReference>
<evidence type="ECO:0000313" key="4">
    <source>
        <dbReference type="Proteomes" id="UP000006695"/>
    </source>
</evidence>
<dbReference type="Pfam" id="PF04986">
    <property type="entry name" value="Y2_Tnp"/>
    <property type="match status" value="1"/>
</dbReference>
<accession>A5GBJ9</accession>
<dbReference type="OrthoDB" id="9793553at2"/>
<dbReference type="GO" id="GO:0003677">
    <property type="term" value="F:DNA binding"/>
    <property type="evidence" value="ECO:0007669"/>
    <property type="project" value="InterPro"/>
</dbReference>
<proteinExistence type="predicted"/>
<name>A5GBJ9_GEOUR</name>
<dbReference type="InterPro" id="IPR054832">
    <property type="entry name" value="transpos_IS91"/>
</dbReference>
<dbReference type="STRING" id="351605.Gura_0849"/>
<evidence type="ECO:0000259" key="1">
    <source>
        <dbReference type="Pfam" id="PF04986"/>
    </source>
</evidence>
<dbReference type="Proteomes" id="UP000006695">
    <property type="component" value="Chromosome"/>
</dbReference>
<dbReference type="InterPro" id="IPR026889">
    <property type="entry name" value="Zn_Tnp"/>
</dbReference>
<dbReference type="PANTHER" id="PTHR37023:SF1">
    <property type="entry name" value="ISSOD25 TRANSPOSASE TNPA_ISSOD25"/>
    <property type="match status" value="1"/>
</dbReference>
<gene>
    <name evidence="3" type="ordered locus">Gura_0849</name>
</gene>
<keyword evidence="4" id="KW-1185">Reference proteome</keyword>
<dbReference type="KEGG" id="gur:Gura_0849"/>
<dbReference type="AlphaFoldDB" id="A5GBJ9"/>
<dbReference type="InterPro" id="IPR007069">
    <property type="entry name" value="Transposase_32"/>
</dbReference>
<feature type="domain" description="Transposase IS801/IS1294" evidence="1">
    <location>
        <begin position="131"/>
        <end position="293"/>
    </location>
</feature>
<evidence type="ECO:0000259" key="2">
    <source>
        <dbReference type="Pfam" id="PF14319"/>
    </source>
</evidence>
<dbReference type="RefSeq" id="WP_011937780.1">
    <property type="nucleotide sequence ID" value="NC_009483.1"/>
</dbReference>